<feature type="transmembrane region" description="Helical" evidence="6">
    <location>
        <begin position="100"/>
        <end position="124"/>
    </location>
</feature>
<dbReference type="GO" id="GO:0022857">
    <property type="term" value="F:transmembrane transporter activity"/>
    <property type="evidence" value="ECO:0007669"/>
    <property type="project" value="InterPro"/>
</dbReference>
<keyword evidence="5 6" id="KW-0472">Membrane</keyword>
<dbReference type="InterPro" id="IPR024989">
    <property type="entry name" value="MFS_assoc_dom"/>
</dbReference>
<proteinExistence type="inferred from homology"/>
<feature type="transmembrane region" description="Helical" evidence="6">
    <location>
        <begin position="9"/>
        <end position="30"/>
    </location>
</feature>
<feature type="transmembrane region" description="Helical" evidence="6">
    <location>
        <begin position="72"/>
        <end position="94"/>
    </location>
</feature>
<evidence type="ECO:0000313" key="8">
    <source>
        <dbReference type="EMBL" id="GAN05280.1"/>
    </source>
</evidence>
<comment type="subcellular location">
    <subcellularLocation>
        <location evidence="1">Membrane</location>
        <topology evidence="1">Multi-pass membrane protein</topology>
    </subcellularLocation>
</comment>
<evidence type="ECO:0000256" key="6">
    <source>
        <dbReference type="SAM" id="Phobius"/>
    </source>
</evidence>
<evidence type="ECO:0000313" key="9">
    <source>
        <dbReference type="Proteomes" id="UP000053815"/>
    </source>
</evidence>
<dbReference type="EMBL" id="DF836375">
    <property type="protein sequence ID" value="GAN05280.1"/>
    <property type="molecule type" value="Genomic_DNA"/>
</dbReference>
<dbReference type="SUPFAM" id="SSF103473">
    <property type="entry name" value="MFS general substrate transporter"/>
    <property type="match status" value="2"/>
</dbReference>
<dbReference type="GO" id="GO:0016020">
    <property type="term" value="C:membrane"/>
    <property type="evidence" value="ECO:0007669"/>
    <property type="project" value="UniProtKB-SubCell"/>
</dbReference>
<accession>A0A0C9LUM4</accession>
<feature type="transmembrane region" description="Helical" evidence="6">
    <location>
        <begin position="42"/>
        <end position="60"/>
    </location>
</feature>
<dbReference type="PANTHER" id="PTHR16172">
    <property type="entry name" value="MAJOR FACILITATOR SUPERFAMILY DOMAIN-CONTAINING PROTEIN 6-LIKE"/>
    <property type="match status" value="1"/>
</dbReference>
<name>A0A0C9LUM4_9FUNG</name>
<evidence type="ECO:0000259" key="7">
    <source>
        <dbReference type="PROSITE" id="PS50850"/>
    </source>
</evidence>
<dbReference type="InterPro" id="IPR020846">
    <property type="entry name" value="MFS_dom"/>
</dbReference>
<evidence type="ECO:0000256" key="2">
    <source>
        <dbReference type="ARBA" id="ARBA00005241"/>
    </source>
</evidence>
<dbReference type="AlphaFoldDB" id="A0A0C9LUM4"/>
<dbReference type="InterPro" id="IPR051717">
    <property type="entry name" value="MFS_MFSD6"/>
</dbReference>
<feature type="transmembrane region" description="Helical" evidence="6">
    <location>
        <begin position="170"/>
        <end position="191"/>
    </location>
</feature>
<feature type="transmembrane region" description="Helical" evidence="6">
    <location>
        <begin position="144"/>
        <end position="164"/>
    </location>
</feature>
<reference evidence="8" key="1">
    <citation type="submission" date="2014-09" db="EMBL/GenBank/DDBJ databases">
        <title>Draft genome sequence of an oleaginous Mucoromycotina fungus Mucor ambiguus NBRC6742.</title>
        <authorList>
            <person name="Takeda I."/>
            <person name="Yamane N."/>
            <person name="Morita T."/>
            <person name="Tamano K."/>
            <person name="Machida M."/>
            <person name="Baker S."/>
            <person name="Koike H."/>
        </authorList>
    </citation>
    <scope>NUCLEOTIDE SEQUENCE</scope>
    <source>
        <strain evidence="8">NBRC 6742</strain>
    </source>
</reference>
<dbReference type="Gene3D" id="1.20.1250.20">
    <property type="entry name" value="MFS general substrate transporter like domains"/>
    <property type="match status" value="2"/>
</dbReference>
<gene>
    <name evidence="8" type="ORF">MAM1_0086d04750</name>
</gene>
<evidence type="ECO:0000256" key="5">
    <source>
        <dbReference type="ARBA" id="ARBA00023136"/>
    </source>
</evidence>
<keyword evidence="9" id="KW-1185">Reference proteome</keyword>
<dbReference type="PROSITE" id="PS50850">
    <property type="entry name" value="MFS"/>
    <property type="match status" value="1"/>
</dbReference>
<dbReference type="InterPro" id="IPR036259">
    <property type="entry name" value="MFS_trans_sf"/>
</dbReference>
<comment type="similarity">
    <text evidence="2">Belongs to the major facilitator superfamily. MFSD6 family.</text>
</comment>
<keyword evidence="4 6" id="KW-1133">Transmembrane helix</keyword>
<protein>
    <recommendedName>
        <fullName evidence="7">Major facilitator superfamily (MFS) profile domain-containing protein</fullName>
    </recommendedName>
</protein>
<dbReference type="Proteomes" id="UP000053815">
    <property type="component" value="Unassembled WGS sequence"/>
</dbReference>
<feature type="transmembrane region" description="Helical" evidence="6">
    <location>
        <begin position="499"/>
        <end position="519"/>
    </location>
</feature>
<feature type="transmembrane region" description="Helical" evidence="6">
    <location>
        <begin position="340"/>
        <end position="363"/>
    </location>
</feature>
<feature type="transmembrane region" description="Helical" evidence="6">
    <location>
        <begin position="375"/>
        <end position="394"/>
    </location>
</feature>
<evidence type="ECO:0000256" key="4">
    <source>
        <dbReference type="ARBA" id="ARBA00022989"/>
    </source>
</evidence>
<sequence>MVQYLIPKLLYVCLYGVLGSAIPYLSLFYADSLHLPSQQIGIILAIAPFIQSVACPFWTMQVDKRPQWHGTLMAILMLVGGFSVIALMFIPVLIPQNATSAILSVTIALAVSFAFFGQPVTVLVDSAVLKILGDNGIYYGDQRLWGSISNGVCILVVGYFIGQFGINCAFYIFGASVMGFIAIALCTSVVPSAQEGSLANMVDGEREPLLIAQGNNNKSTKGFYTTDPNLDMMLDLDVPSSNMRRLSSTTSSHANTLLLDGEHNLLNLQRTVTSLAARDVYDESSLLLDQMDSLPPLGLALSHIPTVDTSLAAFANIMDEEERHELSMSLKNTIFGSVKVWTFLLMTLLFGVFYSMVAQFLFLFLKQDLQLSSSIIGWTGPLGGITEVSTFYVSRLLLKKYDIRSLVTCSHLTIILRNVIYKTLIPGQQSTVWIALALQLLNGFSYAMIWSTCVSEVDQMFPVNQRAIAQGILAALFSGLGFGLGCILGGFAYDNYGSQMLFNVSISVAIASLLVFWCGRLTKS</sequence>
<feature type="transmembrane region" description="Helical" evidence="6">
    <location>
        <begin position="432"/>
        <end position="450"/>
    </location>
</feature>
<dbReference type="Pfam" id="PF12832">
    <property type="entry name" value="MFS_1_like"/>
    <property type="match status" value="1"/>
</dbReference>
<feature type="transmembrane region" description="Helical" evidence="6">
    <location>
        <begin position="471"/>
        <end position="493"/>
    </location>
</feature>
<dbReference type="OrthoDB" id="5989317at2759"/>
<feature type="domain" description="Major facilitator superfamily (MFS) profile" evidence="7">
    <location>
        <begin position="339"/>
        <end position="524"/>
    </location>
</feature>
<evidence type="ECO:0000256" key="3">
    <source>
        <dbReference type="ARBA" id="ARBA00022692"/>
    </source>
</evidence>
<evidence type="ECO:0000256" key="1">
    <source>
        <dbReference type="ARBA" id="ARBA00004141"/>
    </source>
</evidence>
<keyword evidence="3 6" id="KW-0812">Transmembrane</keyword>
<organism evidence="8">
    <name type="scientific">Mucor ambiguus</name>
    <dbReference type="NCBI Taxonomy" id="91626"/>
    <lineage>
        <taxon>Eukaryota</taxon>
        <taxon>Fungi</taxon>
        <taxon>Fungi incertae sedis</taxon>
        <taxon>Mucoromycota</taxon>
        <taxon>Mucoromycotina</taxon>
        <taxon>Mucoromycetes</taxon>
        <taxon>Mucorales</taxon>
        <taxon>Mucorineae</taxon>
        <taxon>Mucoraceae</taxon>
        <taxon>Mucor</taxon>
    </lineage>
</organism>
<dbReference type="PANTHER" id="PTHR16172:SF41">
    <property type="entry name" value="MAJOR FACILITATOR SUPERFAMILY DOMAIN-CONTAINING PROTEIN 6-LIKE"/>
    <property type="match status" value="1"/>
</dbReference>